<dbReference type="SMART" id="SM00327">
    <property type="entry name" value="VWA"/>
    <property type="match status" value="1"/>
</dbReference>
<dbReference type="Pfam" id="PF13519">
    <property type="entry name" value="VWA_2"/>
    <property type="match status" value="1"/>
</dbReference>
<evidence type="ECO:0000259" key="2">
    <source>
        <dbReference type="PROSITE" id="PS50234"/>
    </source>
</evidence>
<dbReference type="Pfam" id="PF18417">
    <property type="entry name" value="LodA_C"/>
    <property type="match status" value="1"/>
</dbReference>
<dbReference type="PROSITE" id="PS50234">
    <property type="entry name" value="VWFA"/>
    <property type="match status" value="1"/>
</dbReference>
<proteinExistence type="predicted"/>
<evidence type="ECO:0000313" key="4">
    <source>
        <dbReference type="Proteomes" id="UP000606172"/>
    </source>
</evidence>
<accession>A0A919RLR4</accession>
<dbReference type="InterPro" id="IPR041168">
    <property type="entry name" value="LodA_N"/>
</dbReference>
<sequence length="1014" mass="107721">MKRQAARFRVYAHHDDGTTEEITDAEAQITWVVHLANTKAAHPDRGNNEPPADLSIDPGPRTLTGPGQEQAFDTGTITFAGAPVTTVPLGEIRSTPENHLLVLGGYGAAASPIGTALGDFWANDDWYDDVADGPVSATIRLRADDSEHRALGAWVLVGPPKFAPDQDNSITLYDRVLQAMVDGGLLPAPATTSYTGDIHPVLQRARDSGWVAPAGRAHTWPDPVTGTAQREAIFDRLKAPGGEGGNMPSLNDGDGDGRLTAVQYAHMERWKNGDYENDWTGPPSPEQDITPGGLDRAALEACVGGSFAPGIEAGGLPGSSRTIIDASKYLEPFRLNHDLLTPGALTHLMALPWQSDFWACGDQWWPVPRPNFVTRQGTPRQLFTAGLVDDWQSMVDNWHRLGFVVRQGTEIVEVDRCDTNVVSVHLLTPLLNFQAVPQGPMGMVRETALPITFEVSSPSRAVALRYTADGAPSHPRLAAANTSVTVEVTEGNSVVTARLWVVYRTGAAGAVLPPQKLTVEEVGGTGVWEITVIGDTVARRTAAAALVLDRSGSMSGQGADGQSRHAALQRAASVFADVMLEGDGVGVVGFNEDAQVLSPVVPLGAGGRSDAARNAVKDAIRGPGLDPEGETSIGDGIAEGREALGEAAEFDVKSLVVVTGGVENHPRPISEVAPGINEPTYAVGLGRPHNISVSALQAISGNNGGYLLMTGETGSRFLLQKYFLQILAGVSDAGIVLDPEGTLLPDRVERIPFRLTAADSGVDVILLTPSTRVVDFRVETPSGQLIEPWRAVSEPGMRYVQADGVSYYRLALPAELTADRYDAGGTWHAVLKIGLPRTEPNDTRDGADASVRYTALAQGGSRAPLDARDRRAGVLAAEQPPAWLAVPYGLVVHTYSNLAFDARADQAGMEPGARITLHATLTQSGVPLGQHADVWAEITAPDGGQSRVSLPEGEPGRFTEGFDTTGPGVYRIRMRARGTTLAGEVFVREKTLTGAVWRGGDREPAPVRRGRADP</sequence>
<dbReference type="CDD" id="cd00198">
    <property type="entry name" value="vWFA"/>
    <property type="match status" value="1"/>
</dbReference>
<reference evidence="3" key="1">
    <citation type="submission" date="2021-01" db="EMBL/GenBank/DDBJ databases">
        <title>Whole genome shotgun sequence of Sinosporangium siamense NBRC 109515.</title>
        <authorList>
            <person name="Komaki H."/>
            <person name="Tamura T."/>
        </authorList>
    </citation>
    <scope>NUCLEOTIDE SEQUENCE</scope>
    <source>
        <strain evidence="3">NBRC 109515</strain>
    </source>
</reference>
<dbReference type="Proteomes" id="UP000606172">
    <property type="component" value="Unassembled WGS sequence"/>
</dbReference>
<gene>
    <name evidence="3" type="ORF">Ssi02_53810</name>
</gene>
<feature type="region of interest" description="Disordered" evidence="1">
    <location>
        <begin position="943"/>
        <end position="964"/>
    </location>
</feature>
<protein>
    <recommendedName>
        <fullName evidence="2">VWFA domain-containing protein</fullName>
    </recommendedName>
</protein>
<dbReference type="AlphaFoldDB" id="A0A919RLR4"/>
<feature type="region of interest" description="Disordered" evidence="1">
    <location>
        <begin position="40"/>
        <end position="71"/>
    </location>
</feature>
<evidence type="ECO:0000256" key="1">
    <source>
        <dbReference type="SAM" id="MobiDB-lite"/>
    </source>
</evidence>
<name>A0A919RLR4_9ACTN</name>
<dbReference type="EMBL" id="BOOW01000034">
    <property type="protein sequence ID" value="GII95150.1"/>
    <property type="molecule type" value="Genomic_DNA"/>
</dbReference>
<dbReference type="InterPro" id="IPR002035">
    <property type="entry name" value="VWF_A"/>
</dbReference>
<dbReference type="InterPro" id="IPR036465">
    <property type="entry name" value="vWFA_dom_sf"/>
</dbReference>
<dbReference type="SUPFAM" id="SSF53300">
    <property type="entry name" value="vWA-like"/>
    <property type="match status" value="1"/>
</dbReference>
<keyword evidence="4" id="KW-1185">Reference proteome</keyword>
<dbReference type="Gene3D" id="3.40.50.410">
    <property type="entry name" value="von Willebrand factor, type A domain"/>
    <property type="match status" value="1"/>
</dbReference>
<comment type="caution">
    <text evidence="3">The sequence shown here is derived from an EMBL/GenBank/DDBJ whole genome shotgun (WGS) entry which is preliminary data.</text>
</comment>
<organism evidence="3 4">
    <name type="scientific">Sinosporangium siamense</name>
    <dbReference type="NCBI Taxonomy" id="1367973"/>
    <lineage>
        <taxon>Bacteria</taxon>
        <taxon>Bacillati</taxon>
        <taxon>Actinomycetota</taxon>
        <taxon>Actinomycetes</taxon>
        <taxon>Streptosporangiales</taxon>
        <taxon>Streptosporangiaceae</taxon>
        <taxon>Sinosporangium</taxon>
    </lineage>
</organism>
<feature type="domain" description="VWFA" evidence="2">
    <location>
        <begin position="543"/>
        <end position="727"/>
    </location>
</feature>
<evidence type="ECO:0000313" key="3">
    <source>
        <dbReference type="EMBL" id="GII95150.1"/>
    </source>
</evidence>
<dbReference type="Pfam" id="PF17990">
    <property type="entry name" value="LodA_N"/>
    <property type="match status" value="1"/>
</dbReference>
<dbReference type="InterPro" id="IPR041173">
    <property type="entry name" value="LodA_C"/>
</dbReference>